<dbReference type="InterPro" id="IPR016032">
    <property type="entry name" value="Sig_transdc_resp-reg_C-effctor"/>
</dbReference>
<proteinExistence type="predicted"/>
<dbReference type="GO" id="GO:0006355">
    <property type="term" value="P:regulation of DNA-templated transcription"/>
    <property type="evidence" value="ECO:0007669"/>
    <property type="project" value="InterPro"/>
</dbReference>
<dbReference type="Pfam" id="PF00486">
    <property type="entry name" value="Trans_reg_C"/>
    <property type="match status" value="1"/>
</dbReference>
<keyword evidence="6" id="KW-1133">Transmembrane helix</keyword>
<dbReference type="CDD" id="cd00383">
    <property type="entry name" value="trans_reg_C"/>
    <property type="match status" value="1"/>
</dbReference>
<dbReference type="SMART" id="SM00028">
    <property type="entry name" value="TPR"/>
    <property type="match status" value="2"/>
</dbReference>
<keyword evidence="6" id="KW-0812">Transmembrane</keyword>
<evidence type="ECO:0000256" key="3">
    <source>
        <dbReference type="ARBA" id="ARBA00023125"/>
    </source>
</evidence>
<evidence type="ECO:0000256" key="1">
    <source>
        <dbReference type="ARBA" id="ARBA00022737"/>
    </source>
</evidence>
<dbReference type="PROSITE" id="PS51755">
    <property type="entry name" value="OMPR_PHOB"/>
    <property type="match status" value="1"/>
</dbReference>
<dbReference type="PANTHER" id="PTHR45586:SF1">
    <property type="entry name" value="LIPOPOLYSACCHARIDE ASSEMBLY PROTEIN B"/>
    <property type="match status" value="1"/>
</dbReference>
<organism evidence="8 9">
    <name type="scientific">Rhizobium multihospitium</name>
    <dbReference type="NCBI Taxonomy" id="410764"/>
    <lineage>
        <taxon>Bacteria</taxon>
        <taxon>Pseudomonadati</taxon>
        <taxon>Pseudomonadota</taxon>
        <taxon>Alphaproteobacteria</taxon>
        <taxon>Hyphomicrobiales</taxon>
        <taxon>Rhizobiaceae</taxon>
        <taxon>Rhizobium/Agrobacterium group</taxon>
        <taxon>Rhizobium</taxon>
    </lineage>
</organism>
<accession>A0A1C3UEA8</accession>
<sequence length="592" mass="63952">MRYILNGTVEDRWEQVFYFTGFGLDPDRAELHGPDGSAIRLRPKAFELLSFLVANNGRVVGKQELMDAVWPGIYVGEDSLFQCIREIRMALGDTERHMIKLVSGRGYLFTAEVTARQESAAPQPAERDMPVSDASVTANGAGTHGRGGSRKVLAFGALAMLCTIAVIIGVTVFFSRVGDVLGSGQSVIEVLPVVDTLGDAQSAVLAQGIAAEMINGLAAIDNIRLIAPKEQSPAAAAKPISGFGGEADFLLQSELQKSPQSWILQTRLIKVRSREIESVAEVTLDATESDAQRLASRLAAGAGYDVASRLNKLEETGSPAAVAGAANVAIQQATASINQTTKERFATARSILEKYLSDQPDNVDLQIALATLHLRGIQLSWYDPTESRAAENEANSLIEHALRTRPNSLPVLDIYCRFLTATNRFSESLVACARALSLNPWDGAALFQLGLTQIQLGRFEDALATFELADRFDTPAVSRWTWLLGAGWADILLNRNEDAIGWLQRSIAITSGTGRAHMLLATAYQRLGRTDEARQALAKGLELRPGSTAANIALPARNTSPIYLAARRDISRTLIELGLPAGDEAQESDDRN</sequence>
<dbReference type="PANTHER" id="PTHR45586">
    <property type="entry name" value="TPR REPEAT-CONTAINING PROTEIN PA4667"/>
    <property type="match status" value="1"/>
</dbReference>
<keyword evidence="3 5" id="KW-0238">DNA-binding</keyword>
<dbReference type="Pfam" id="PF13432">
    <property type="entry name" value="TPR_16"/>
    <property type="match status" value="1"/>
</dbReference>
<dbReference type="InterPro" id="IPR051012">
    <property type="entry name" value="CellSynth/LPSAsmb/PSIAsmb"/>
</dbReference>
<evidence type="ECO:0000259" key="7">
    <source>
        <dbReference type="PROSITE" id="PS51755"/>
    </source>
</evidence>
<dbReference type="Pfam" id="PF13181">
    <property type="entry name" value="TPR_8"/>
    <property type="match status" value="1"/>
</dbReference>
<dbReference type="Gene3D" id="1.10.10.10">
    <property type="entry name" value="Winged helix-like DNA-binding domain superfamily/Winged helix DNA-binding domain"/>
    <property type="match status" value="1"/>
</dbReference>
<dbReference type="EMBL" id="FMAG01000001">
    <property type="protein sequence ID" value="SCB13745.1"/>
    <property type="molecule type" value="Genomic_DNA"/>
</dbReference>
<feature type="transmembrane region" description="Helical" evidence="6">
    <location>
        <begin position="152"/>
        <end position="174"/>
    </location>
</feature>
<dbReference type="Gene3D" id="1.25.40.10">
    <property type="entry name" value="Tetratricopeptide repeat domain"/>
    <property type="match status" value="2"/>
</dbReference>
<dbReference type="GO" id="GO:0000160">
    <property type="term" value="P:phosphorelay signal transduction system"/>
    <property type="evidence" value="ECO:0007669"/>
    <property type="project" value="InterPro"/>
</dbReference>
<reference evidence="9" key="1">
    <citation type="submission" date="2016-08" db="EMBL/GenBank/DDBJ databases">
        <authorList>
            <person name="Varghese N."/>
            <person name="Submissions Spin"/>
        </authorList>
    </citation>
    <scope>NUCLEOTIDE SEQUENCE [LARGE SCALE GENOMIC DNA]</scope>
    <source>
        <strain evidence="9">HAMBI 2975</strain>
    </source>
</reference>
<dbReference type="Proteomes" id="UP000199101">
    <property type="component" value="Unassembled WGS sequence"/>
</dbReference>
<keyword evidence="2 4" id="KW-0802">TPR repeat</keyword>
<dbReference type="SUPFAM" id="SSF48452">
    <property type="entry name" value="TPR-like"/>
    <property type="match status" value="1"/>
</dbReference>
<protein>
    <submittedName>
        <fullName evidence="8">DNA-binding winged helix-turn-helix (WHTH) domain-containing protein</fullName>
    </submittedName>
</protein>
<keyword evidence="6" id="KW-0472">Membrane</keyword>
<feature type="repeat" description="TPR" evidence="4">
    <location>
        <begin position="514"/>
        <end position="547"/>
    </location>
</feature>
<dbReference type="STRING" id="410764.GA0061103_2010"/>
<dbReference type="AlphaFoldDB" id="A0A1C3UEA8"/>
<evidence type="ECO:0000256" key="5">
    <source>
        <dbReference type="PROSITE-ProRule" id="PRU01091"/>
    </source>
</evidence>
<dbReference type="InterPro" id="IPR019734">
    <property type="entry name" value="TPR_rpt"/>
</dbReference>
<dbReference type="PROSITE" id="PS50005">
    <property type="entry name" value="TPR"/>
    <property type="match status" value="1"/>
</dbReference>
<evidence type="ECO:0000256" key="4">
    <source>
        <dbReference type="PROSITE-ProRule" id="PRU00339"/>
    </source>
</evidence>
<dbReference type="InterPro" id="IPR036388">
    <property type="entry name" value="WH-like_DNA-bd_sf"/>
</dbReference>
<evidence type="ECO:0000256" key="2">
    <source>
        <dbReference type="ARBA" id="ARBA00022803"/>
    </source>
</evidence>
<gene>
    <name evidence="8" type="ORF">GA0061103_2010</name>
</gene>
<keyword evidence="9" id="KW-1185">Reference proteome</keyword>
<dbReference type="GO" id="GO:0003677">
    <property type="term" value="F:DNA binding"/>
    <property type="evidence" value="ECO:0007669"/>
    <property type="project" value="UniProtKB-UniRule"/>
</dbReference>
<dbReference type="SUPFAM" id="SSF46894">
    <property type="entry name" value="C-terminal effector domain of the bipartite response regulators"/>
    <property type="match status" value="1"/>
</dbReference>
<evidence type="ECO:0000313" key="8">
    <source>
        <dbReference type="EMBL" id="SCB13745.1"/>
    </source>
</evidence>
<dbReference type="InterPro" id="IPR011990">
    <property type="entry name" value="TPR-like_helical_dom_sf"/>
</dbReference>
<feature type="DNA-binding region" description="OmpR/PhoB-type" evidence="5">
    <location>
        <begin position="14"/>
        <end position="111"/>
    </location>
</feature>
<feature type="domain" description="OmpR/PhoB-type" evidence="7">
    <location>
        <begin position="14"/>
        <end position="111"/>
    </location>
</feature>
<evidence type="ECO:0000313" key="9">
    <source>
        <dbReference type="Proteomes" id="UP000199101"/>
    </source>
</evidence>
<keyword evidence="1" id="KW-0677">Repeat</keyword>
<name>A0A1C3UEA8_9HYPH</name>
<dbReference type="SMART" id="SM00862">
    <property type="entry name" value="Trans_reg_C"/>
    <property type="match status" value="1"/>
</dbReference>
<evidence type="ECO:0000256" key="6">
    <source>
        <dbReference type="SAM" id="Phobius"/>
    </source>
</evidence>
<dbReference type="InterPro" id="IPR001867">
    <property type="entry name" value="OmpR/PhoB-type_DNA-bd"/>
</dbReference>